<organism evidence="12 13">
    <name type="scientific">Variovorax humicola</name>
    <dbReference type="NCBI Taxonomy" id="1769758"/>
    <lineage>
        <taxon>Bacteria</taxon>
        <taxon>Pseudomonadati</taxon>
        <taxon>Pseudomonadota</taxon>
        <taxon>Betaproteobacteria</taxon>
        <taxon>Burkholderiales</taxon>
        <taxon>Comamonadaceae</taxon>
        <taxon>Variovorax</taxon>
    </lineage>
</organism>
<keyword evidence="12" id="KW-0966">Cell projection</keyword>
<feature type="region of interest" description="Disordered" evidence="11">
    <location>
        <begin position="107"/>
        <end position="137"/>
    </location>
</feature>
<evidence type="ECO:0000256" key="6">
    <source>
        <dbReference type="ARBA" id="ARBA00022500"/>
    </source>
</evidence>
<evidence type="ECO:0000256" key="10">
    <source>
        <dbReference type="ARBA" id="ARBA00023225"/>
    </source>
</evidence>
<dbReference type="Pfam" id="PF02050">
    <property type="entry name" value="FliJ"/>
    <property type="match status" value="1"/>
</dbReference>
<dbReference type="EMBL" id="JBBKZV010000024">
    <property type="protein sequence ID" value="MEJ8825679.1"/>
    <property type="molecule type" value="Genomic_DNA"/>
</dbReference>
<keyword evidence="4" id="KW-0813">Transport</keyword>
<keyword evidence="6" id="KW-0145">Chemotaxis</keyword>
<evidence type="ECO:0000256" key="3">
    <source>
        <dbReference type="ARBA" id="ARBA00020392"/>
    </source>
</evidence>
<evidence type="ECO:0000313" key="12">
    <source>
        <dbReference type="EMBL" id="MEJ8825679.1"/>
    </source>
</evidence>
<keyword evidence="12" id="KW-0282">Flagellum</keyword>
<evidence type="ECO:0000256" key="11">
    <source>
        <dbReference type="SAM" id="MobiDB-lite"/>
    </source>
</evidence>
<gene>
    <name evidence="12" type="ORF">WKW80_27235</name>
</gene>
<dbReference type="PANTHER" id="PTHR38786">
    <property type="entry name" value="FLAGELLAR FLIJ PROTEIN"/>
    <property type="match status" value="1"/>
</dbReference>
<dbReference type="RefSeq" id="WP_340366705.1">
    <property type="nucleotide sequence ID" value="NZ_JBBKZV010000024.1"/>
</dbReference>
<evidence type="ECO:0000256" key="9">
    <source>
        <dbReference type="ARBA" id="ARBA00023136"/>
    </source>
</evidence>
<keyword evidence="10" id="KW-1006">Bacterial flagellum protein export</keyword>
<evidence type="ECO:0000256" key="2">
    <source>
        <dbReference type="ARBA" id="ARBA00010004"/>
    </source>
</evidence>
<protein>
    <recommendedName>
        <fullName evidence="3">Flagellar FliJ protein</fullName>
    </recommendedName>
</protein>
<keyword evidence="5" id="KW-1003">Cell membrane</keyword>
<dbReference type="Proteomes" id="UP001363010">
    <property type="component" value="Unassembled WGS sequence"/>
</dbReference>
<evidence type="ECO:0000256" key="5">
    <source>
        <dbReference type="ARBA" id="ARBA00022475"/>
    </source>
</evidence>
<comment type="subcellular location">
    <subcellularLocation>
        <location evidence="1">Cell membrane</location>
        <topology evidence="1">Peripheral membrane protein</topology>
        <orientation evidence="1">Cytoplasmic side</orientation>
    </subcellularLocation>
</comment>
<reference evidence="12 13" key="1">
    <citation type="submission" date="2024-03" db="EMBL/GenBank/DDBJ databases">
        <title>Novel species of the genus Variovorax.</title>
        <authorList>
            <person name="Liu Q."/>
            <person name="Xin Y.-H."/>
        </authorList>
    </citation>
    <scope>NUCLEOTIDE SEQUENCE [LARGE SCALE GENOMIC DNA]</scope>
    <source>
        <strain evidence="12 13">KACC 18501</strain>
    </source>
</reference>
<dbReference type="PANTHER" id="PTHR38786:SF1">
    <property type="entry name" value="FLAGELLAR FLIJ PROTEIN"/>
    <property type="match status" value="1"/>
</dbReference>
<proteinExistence type="inferred from homology"/>
<evidence type="ECO:0000256" key="8">
    <source>
        <dbReference type="ARBA" id="ARBA00022927"/>
    </source>
</evidence>
<dbReference type="InterPro" id="IPR053716">
    <property type="entry name" value="Flag_assembly_chemotaxis_eff"/>
</dbReference>
<dbReference type="InterPro" id="IPR012823">
    <property type="entry name" value="Flagell_FliJ"/>
</dbReference>
<sequence length="152" mass="17184">MSNPSALQTAVQLATRDRDAAAQRLALARQGWIAAQVQLDQLESYAQETQSRWRTQSTRTSPEIMAHHYQFMERLTHATQLQSGVVAQQAATVKLMADRLRAAETRRESLRQLHATRESEQRRALDRREQKASDERAALQYRRLAGGLMGGG</sequence>
<dbReference type="InterPro" id="IPR052570">
    <property type="entry name" value="FliJ"/>
</dbReference>
<evidence type="ECO:0000256" key="7">
    <source>
        <dbReference type="ARBA" id="ARBA00022795"/>
    </source>
</evidence>
<keyword evidence="7" id="KW-1005">Bacterial flagellum biogenesis</keyword>
<name>A0ABU8W834_9BURK</name>
<keyword evidence="13" id="KW-1185">Reference proteome</keyword>
<evidence type="ECO:0000256" key="1">
    <source>
        <dbReference type="ARBA" id="ARBA00004413"/>
    </source>
</evidence>
<evidence type="ECO:0000256" key="4">
    <source>
        <dbReference type="ARBA" id="ARBA00022448"/>
    </source>
</evidence>
<evidence type="ECO:0000313" key="13">
    <source>
        <dbReference type="Proteomes" id="UP001363010"/>
    </source>
</evidence>
<comment type="similarity">
    <text evidence="2">Belongs to the FliJ family.</text>
</comment>
<comment type="caution">
    <text evidence="12">The sequence shown here is derived from an EMBL/GenBank/DDBJ whole genome shotgun (WGS) entry which is preliminary data.</text>
</comment>
<keyword evidence="8" id="KW-0653">Protein transport</keyword>
<dbReference type="Gene3D" id="1.10.287.1700">
    <property type="match status" value="1"/>
</dbReference>
<keyword evidence="9" id="KW-0472">Membrane</keyword>
<accession>A0ABU8W834</accession>
<keyword evidence="12" id="KW-0969">Cilium</keyword>